<evidence type="ECO:0000313" key="3">
    <source>
        <dbReference type="Proteomes" id="UP001266305"/>
    </source>
</evidence>
<feature type="compositionally biased region" description="Polar residues" evidence="1">
    <location>
        <begin position="139"/>
        <end position="154"/>
    </location>
</feature>
<feature type="compositionally biased region" description="Basic and acidic residues" evidence="1">
    <location>
        <begin position="19"/>
        <end position="29"/>
    </location>
</feature>
<gene>
    <name evidence="2" type="ORF">P7K49_018627</name>
</gene>
<evidence type="ECO:0000313" key="2">
    <source>
        <dbReference type="EMBL" id="KAK2104771.1"/>
    </source>
</evidence>
<organism evidence="2 3">
    <name type="scientific">Saguinus oedipus</name>
    <name type="common">Cotton-top tamarin</name>
    <name type="synonym">Oedipomidas oedipus</name>
    <dbReference type="NCBI Taxonomy" id="9490"/>
    <lineage>
        <taxon>Eukaryota</taxon>
        <taxon>Metazoa</taxon>
        <taxon>Chordata</taxon>
        <taxon>Craniata</taxon>
        <taxon>Vertebrata</taxon>
        <taxon>Euteleostomi</taxon>
        <taxon>Mammalia</taxon>
        <taxon>Eutheria</taxon>
        <taxon>Euarchontoglires</taxon>
        <taxon>Primates</taxon>
        <taxon>Haplorrhini</taxon>
        <taxon>Platyrrhini</taxon>
        <taxon>Cebidae</taxon>
        <taxon>Callitrichinae</taxon>
        <taxon>Saguinus</taxon>
    </lineage>
</organism>
<proteinExistence type="predicted"/>
<evidence type="ECO:0000256" key="1">
    <source>
        <dbReference type="SAM" id="MobiDB-lite"/>
    </source>
</evidence>
<feature type="non-terminal residue" evidence="2">
    <location>
        <position position="1"/>
    </location>
</feature>
<protein>
    <submittedName>
        <fullName evidence="2">Uncharacterized protein</fullName>
    </submittedName>
</protein>
<feature type="region of interest" description="Disordered" evidence="1">
    <location>
        <begin position="1"/>
        <end position="68"/>
    </location>
</feature>
<feature type="region of interest" description="Disordered" evidence="1">
    <location>
        <begin position="139"/>
        <end position="161"/>
    </location>
</feature>
<dbReference type="Proteomes" id="UP001266305">
    <property type="component" value="Unassembled WGS sequence"/>
</dbReference>
<feature type="compositionally biased region" description="Polar residues" evidence="1">
    <location>
        <begin position="39"/>
        <end position="54"/>
    </location>
</feature>
<comment type="caution">
    <text evidence="2">The sequence shown here is derived from an EMBL/GenBank/DDBJ whole genome shotgun (WGS) entry which is preliminary data.</text>
</comment>
<keyword evidence="3" id="KW-1185">Reference proteome</keyword>
<sequence>SENSLRLATSGARGQSFEACRKERKDATDKFASGATGTGLHQSLLPQAGITSHSGPEDALDVSRSGTDDGYHECHRACPVGVPHAPTLERTPAAGYLLRMLWLPKILQVGFDLKRDPRAMLVTNKARQQTTSPFRIPSQGFNLGNITSKTTSHTRLSHRDPVTYSTNERHVLGASLEP</sequence>
<name>A0ABQ9V5W6_SAGOE</name>
<reference evidence="2 3" key="1">
    <citation type="submission" date="2023-05" db="EMBL/GenBank/DDBJ databases">
        <title>B98-5 Cell Line De Novo Hybrid Assembly: An Optical Mapping Approach.</title>
        <authorList>
            <person name="Kananen K."/>
            <person name="Auerbach J.A."/>
            <person name="Kautto E."/>
            <person name="Blachly J.S."/>
        </authorList>
    </citation>
    <scope>NUCLEOTIDE SEQUENCE [LARGE SCALE GENOMIC DNA]</scope>
    <source>
        <strain evidence="2">B95-8</strain>
        <tissue evidence="2">Cell line</tissue>
    </source>
</reference>
<accession>A0ABQ9V5W6</accession>
<dbReference type="EMBL" id="JASSZA010000008">
    <property type="protein sequence ID" value="KAK2104771.1"/>
    <property type="molecule type" value="Genomic_DNA"/>
</dbReference>